<keyword evidence="2" id="KW-0547">Nucleotide-binding</keyword>
<dbReference type="PANTHER" id="PTHR14187:SF5">
    <property type="entry name" value="HEAT SHOCK 70 KDA PROTEIN 12A"/>
    <property type="match status" value="1"/>
</dbReference>
<comment type="caution">
    <text evidence="4">The sequence shown here is derived from an EMBL/GenBank/DDBJ whole genome shotgun (WGS) entry which is preliminary data.</text>
</comment>
<keyword evidence="3" id="KW-0067">ATP-binding</keyword>
<reference evidence="4" key="1">
    <citation type="submission" date="2018-11" db="EMBL/GenBank/DDBJ databases">
        <authorList>
            <person name="Alioto T."/>
            <person name="Alioto T."/>
        </authorList>
    </citation>
    <scope>NUCLEOTIDE SEQUENCE</scope>
</reference>
<keyword evidence="5" id="KW-1185">Reference proteome</keyword>
<protein>
    <submittedName>
        <fullName evidence="4">Uncharacterized protein</fullName>
    </submittedName>
</protein>
<dbReference type="Proteomes" id="UP000596742">
    <property type="component" value="Unassembled WGS sequence"/>
</dbReference>
<evidence type="ECO:0000256" key="3">
    <source>
        <dbReference type="ARBA" id="ARBA00022840"/>
    </source>
</evidence>
<evidence type="ECO:0000313" key="5">
    <source>
        <dbReference type="Proteomes" id="UP000596742"/>
    </source>
</evidence>
<proteinExistence type="inferred from homology"/>
<organism evidence="4 5">
    <name type="scientific">Mytilus galloprovincialis</name>
    <name type="common">Mediterranean mussel</name>
    <dbReference type="NCBI Taxonomy" id="29158"/>
    <lineage>
        <taxon>Eukaryota</taxon>
        <taxon>Metazoa</taxon>
        <taxon>Spiralia</taxon>
        <taxon>Lophotrochozoa</taxon>
        <taxon>Mollusca</taxon>
        <taxon>Bivalvia</taxon>
        <taxon>Autobranchia</taxon>
        <taxon>Pteriomorphia</taxon>
        <taxon>Mytilida</taxon>
        <taxon>Mytiloidea</taxon>
        <taxon>Mytilidae</taxon>
        <taxon>Mytilinae</taxon>
        <taxon>Mytilus</taxon>
    </lineage>
</organism>
<comment type="similarity">
    <text evidence="1">Belongs to the heat shock protein 70 family.</text>
</comment>
<dbReference type="EMBL" id="UYJE01008467">
    <property type="protein sequence ID" value="VDI64150.1"/>
    <property type="molecule type" value="Genomic_DNA"/>
</dbReference>
<dbReference type="CDD" id="cd10229">
    <property type="entry name" value="ASKHA_NBD_HSP70_HSPA12"/>
    <property type="match status" value="1"/>
</dbReference>
<feature type="non-terminal residue" evidence="4">
    <location>
        <position position="592"/>
    </location>
</feature>
<evidence type="ECO:0000256" key="1">
    <source>
        <dbReference type="ARBA" id="ARBA00007381"/>
    </source>
</evidence>
<sequence length="592" mass="66620">YISKICRKNTHVRMACGETISESLLVAAIDFGTTFSGYAFAIRNDYKVDPTRVSGSHWHTGSQPGLSLKTPTCILFNQNQVFETFGGEAEDKYTELAQEEEHMDWFFFKRFKMQLYDKKEISRDFMLEGENGCLMPAMRVFTESIKFLRMHLEEHISSKTDGIKPQEIDWVLTVPAIWSDPAKQFMREAANNGGIPNSRLILALEPEAASIYCKNLPVDRTLSSGGRSTLDAFAPGTQYLILDAGGGTVDITVQEIKDDGDIKQIYMANGGDWGGTKVDEAFDEFLTEIVGSDTVDKFRKDDKVDYLGLCREFEVKKRSIRPDSTAKLTIRMPLSLSERFQEVKGVSLKSSFKSNKSMSWVGDKLRVDPDTANKFFEEPCQRIVDHLKDLFQKGAVVDTDIILMVGGFSESPVLQAAIKSAFQSKTVIIPEDAGLAVLKGAVQFGFNPKVISPRILRYTFGFGTNMQFRPHTDPEDKKHFTNNKMYCRDRFGKHVARGEPMESEEVTNKKTYNPLKETQSKIELPIYSSRSEDPQYVDEADCTYIGKFEVDLSNVRGSDREVEIGMRFGGTDLAVEAIVKSTGQKIEANFSF</sequence>
<dbReference type="GO" id="GO:0140662">
    <property type="term" value="F:ATP-dependent protein folding chaperone"/>
    <property type="evidence" value="ECO:0007669"/>
    <property type="project" value="InterPro"/>
</dbReference>
<dbReference type="SUPFAM" id="SSF53067">
    <property type="entry name" value="Actin-like ATPase domain"/>
    <property type="match status" value="2"/>
</dbReference>
<evidence type="ECO:0000256" key="2">
    <source>
        <dbReference type="ARBA" id="ARBA00022741"/>
    </source>
</evidence>
<dbReference type="Gene3D" id="3.30.420.40">
    <property type="match status" value="2"/>
</dbReference>
<dbReference type="OrthoDB" id="6127299at2759"/>
<dbReference type="AlphaFoldDB" id="A0A8B6GHY4"/>
<accession>A0A8B6GHY4</accession>
<dbReference type="InterPro" id="IPR013126">
    <property type="entry name" value="Hsp_70_fam"/>
</dbReference>
<dbReference type="PANTHER" id="PTHR14187">
    <property type="entry name" value="ALPHA KINASE/ELONGATION FACTOR 2 KINASE"/>
    <property type="match status" value="1"/>
</dbReference>
<name>A0A8B6GHY4_MYTGA</name>
<dbReference type="GO" id="GO:0005524">
    <property type="term" value="F:ATP binding"/>
    <property type="evidence" value="ECO:0007669"/>
    <property type="project" value="UniProtKB-KW"/>
</dbReference>
<gene>
    <name evidence="4" type="ORF">MGAL_10B074474</name>
</gene>
<dbReference type="Pfam" id="PF00012">
    <property type="entry name" value="HSP70"/>
    <property type="match status" value="1"/>
</dbReference>
<dbReference type="InterPro" id="IPR043129">
    <property type="entry name" value="ATPase_NBD"/>
</dbReference>
<evidence type="ECO:0000313" key="4">
    <source>
        <dbReference type="EMBL" id="VDI64150.1"/>
    </source>
</evidence>